<evidence type="ECO:0000313" key="3">
    <source>
        <dbReference type="Proteomes" id="UP000034349"/>
    </source>
</evidence>
<gene>
    <name evidence="2" type="ORF">UR23_C0014G0002</name>
</gene>
<accession>A0A0F9YZ15</accession>
<dbReference type="Pfam" id="PF05016">
    <property type="entry name" value="ParE_toxin"/>
    <property type="match status" value="1"/>
</dbReference>
<name>A0A0F9YZ15_9BACT</name>
<sequence>MRIIISGRAEKELKRITKIDQIAIARKIRFLAKDLPISEEKLIGFKDIFRLRVGNYRIVYKKTSREIYIVLIHHRKDVYRIANQLLK</sequence>
<reference evidence="2 3" key="1">
    <citation type="journal article" date="2015" name="Nature">
        <title>rRNA introns, odd ribosomes, and small enigmatic genomes across a large radiation of phyla.</title>
        <authorList>
            <person name="Brown C.T."/>
            <person name="Hug L.A."/>
            <person name="Thomas B.C."/>
            <person name="Sharon I."/>
            <person name="Castelle C.J."/>
            <person name="Singh A."/>
            <person name="Wilkins M.J."/>
            <person name="Williams K.H."/>
            <person name="Banfield J.F."/>
        </authorList>
    </citation>
    <scope>NUCLEOTIDE SEQUENCE [LARGE SCALE GENOMIC DNA]</scope>
</reference>
<dbReference type="Gene3D" id="3.30.2310.20">
    <property type="entry name" value="RelE-like"/>
    <property type="match status" value="1"/>
</dbReference>
<proteinExistence type="predicted"/>
<dbReference type="SUPFAM" id="SSF143011">
    <property type="entry name" value="RelE-like"/>
    <property type="match status" value="1"/>
</dbReference>
<dbReference type="Proteomes" id="UP000034349">
    <property type="component" value="Unassembled WGS sequence"/>
</dbReference>
<protein>
    <submittedName>
        <fullName evidence="2">Plasmid stabilization system</fullName>
    </submittedName>
</protein>
<dbReference type="InterPro" id="IPR007712">
    <property type="entry name" value="RelE/ParE_toxin"/>
</dbReference>
<keyword evidence="1" id="KW-1277">Toxin-antitoxin system</keyword>
<dbReference type="EMBL" id="LBOK01000014">
    <property type="protein sequence ID" value="KKP36633.1"/>
    <property type="molecule type" value="Genomic_DNA"/>
</dbReference>
<evidence type="ECO:0000313" key="2">
    <source>
        <dbReference type="EMBL" id="KKP36633.1"/>
    </source>
</evidence>
<comment type="caution">
    <text evidence="2">The sequence shown here is derived from an EMBL/GenBank/DDBJ whole genome shotgun (WGS) entry which is preliminary data.</text>
</comment>
<dbReference type="InterPro" id="IPR035093">
    <property type="entry name" value="RelE/ParE_toxin_dom_sf"/>
</dbReference>
<dbReference type="AlphaFoldDB" id="A0A0F9YZ15"/>
<evidence type="ECO:0000256" key="1">
    <source>
        <dbReference type="ARBA" id="ARBA00022649"/>
    </source>
</evidence>
<organism evidence="2 3">
    <name type="scientific">Candidatus Roizmanbacteria bacterium GW2011_GWA2_32_13</name>
    <dbReference type="NCBI Taxonomy" id="1618475"/>
    <lineage>
        <taxon>Bacteria</taxon>
        <taxon>Candidatus Roizmaniibacteriota</taxon>
    </lineage>
</organism>